<feature type="compositionally biased region" description="Basic and acidic residues" evidence="1">
    <location>
        <begin position="489"/>
        <end position="506"/>
    </location>
</feature>
<feature type="compositionally biased region" description="Basic and acidic residues" evidence="1">
    <location>
        <begin position="596"/>
        <end position="621"/>
    </location>
</feature>
<evidence type="ECO:0000256" key="1">
    <source>
        <dbReference type="SAM" id="MobiDB-lite"/>
    </source>
</evidence>
<feature type="compositionally biased region" description="Basic and acidic residues" evidence="1">
    <location>
        <begin position="631"/>
        <end position="664"/>
    </location>
</feature>
<feature type="compositionally biased region" description="Acidic residues" evidence="1">
    <location>
        <begin position="682"/>
        <end position="691"/>
    </location>
</feature>
<evidence type="ECO:0000313" key="2">
    <source>
        <dbReference type="EMBL" id="CEM27181.1"/>
    </source>
</evidence>
<feature type="compositionally biased region" description="Gly residues" evidence="1">
    <location>
        <begin position="284"/>
        <end position="294"/>
    </location>
</feature>
<feature type="compositionally biased region" description="Basic residues" evidence="1">
    <location>
        <begin position="665"/>
        <end position="674"/>
    </location>
</feature>
<dbReference type="VEuPathDB" id="CryptoDB:Cvel_21369"/>
<organism evidence="2">
    <name type="scientific">Chromera velia CCMP2878</name>
    <dbReference type="NCBI Taxonomy" id="1169474"/>
    <lineage>
        <taxon>Eukaryota</taxon>
        <taxon>Sar</taxon>
        <taxon>Alveolata</taxon>
        <taxon>Colpodellida</taxon>
        <taxon>Chromeraceae</taxon>
        <taxon>Chromera</taxon>
    </lineage>
</organism>
<proteinExistence type="predicted"/>
<feature type="region of interest" description="Disordered" evidence="1">
    <location>
        <begin position="234"/>
        <end position="340"/>
    </location>
</feature>
<feature type="compositionally biased region" description="Basic and acidic residues" evidence="1">
    <location>
        <begin position="263"/>
        <end position="272"/>
    </location>
</feature>
<dbReference type="PROSITE" id="PS50330">
    <property type="entry name" value="UIM"/>
    <property type="match status" value="1"/>
</dbReference>
<feature type="region of interest" description="Disordered" evidence="1">
    <location>
        <begin position="161"/>
        <end position="222"/>
    </location>
</feature>
<dbReference type="AlphaFoldDB" id="A0A0G4GDD7"/>
<protein>
    <submittedName>
        <fullName evidence="2">Uncharacterized protein</fullName>
    </submittedName>
</protein>
<gene>
    <name evidence="2" type="ORF">Cvel_21369</name>
</gene>
<feature type="compositionally biased region" description="Low complexity" evidence="1">
    <location>
        <begin position="273"/>
        <end position="283"/>
    </location>
</feature>
<dbReference type="InterPro" id="IPR003903">
    <property type="entry name" value="UIM_dom"/>
</dbReference>
<name>A0A0G4GDD7_9ALVE</name>
<dbReference type="EMBL" id="CDMZ01001101">
    <property type="protein sequence ID" value="CEM27181.1"/>
    <property type="molecule type" value="Genomic_DNA"/>
</dbReference>
<feature type="region of interest" description="Disordered" evidence="1">
    <location>
        <begin position="489"/>
        <end position="528"/>
    </location>
</feature>
<reference evidence="2" key="1">
    <citation type="submission" date="2014-11" db="EMBL/GenBank/DDBJ databases">
        <authorList>
            <person name="Otto D Thomas"/>
            <person name="Naeem Raeece"/>
        </authorList>
    </citation>
    <scope>NUCLEOTIDE SEQUENCE</scope>
</reference>
<feature type="compositionally biased region" description="Basic residues" evidence="1">
    <location>
        <begin position="242"/>
        <end position="262"/>
    </location>
</feature>
<feature type="region of interest" description="Disordered" evidence="1">
    <location>
        <begin position="585"/>
        <end position="692"/>
    </location>
</feature>
<sequence length="890" mass="100271">MASSSSASGSRPDSKPLCAAAANLQKEREAELVRRLRAGKAKIGDFEKGVCKWKPSCLRQGSLVWASEERVHLCCGKRHETVMHRLCFQRYIHANSFRDARQLKCAQEGGDDGSMCGAFFVKLVRIEYKGGRTLRQVVFDESGSESVQKRAKEVKECPEGLIVPLGDDGDADFGDTDDEEDEPEEDHVGGEGEGDDTWAYRPFKKNEKKSGEGGESAAAPVQKFVEIRHINPKIRDGPAHGLRAHCVPKSKKKLARIQRRNKAFKEQRDPPEKLAAAGLPAEGGAKGTGEGGQGRGKDGGFKKGQQGGNRGPKPGPSTQGEAAEARAKPPRPPRRTMNLDEYLAERRAGGGKRGNRKDAMVRGAPVDPDVTLTEQREGVMNAILQEYASTFYKCIEHKEESCRICLRLALESELATLDYAIGLSPEAYEKELDARVERTISRGGASRLSEELRDLLFERVEIADKMIGLLRNENGESNDAYLVAMEKEREEEKMRTRQKELENKQKKQEKKKGKVKTLEEHLRSSKARPKRPGYLAFLDASSSSEDEAAVARRQAPLPWERDQSAWDLMGGLGGGGLVGLSYDTSQVESKQKKKEKKAEVVRETEEERAKREKRETVRDIHFPPAAAASTAKEREEEEQRMIREAVRESKRLEQEARREREQMKAGRRKGKRNQKGNLDSESSSDEEDEADELRKAMAMSLDDAAERLLLETVEDEEEEEEEDDWVLEEIETAKEEGRLPLFLESLERDPNFRFRQPRGDDSLVASALFPYVLQVRPIRWDLQPEQILSQVRKWESDARRWMEMLANVGELDMPECHDVMEKSGGVAEEVNVVSVDVIEHTDDALRLFLIISCREWAELLERILQDYASPLATEGQLLRSKLGCFLLWED</sequence>
<accession>A0A0G4GDD7</accession>
<feature type="compositionally biased region" description="Acidic residues" evidence="1">
    <location>
        <begin position="167"/>
        <end position="185"/>
    </location>
</feature>